<organism evidence="1 2">
    <name type="scientific">Ficus carica</name>
    <name type="common">Common fig</name>
    <dbReference type="NCBI Taxonomy" id="3494"/>
    <lineage>
        <taxon>Eukaryota</taxon>
        <taxon>Viridiplantae</taxon>
        <taxon>Streptophyta</taxon>
        <taxon>Embryophyta</taxon>
        <taxon>Tracheophyta</taxon>
        <taxon>Spermatophyta</taxon>
        <taxon>Magnoliopsida</taxon>
        <taxon>eudicotyledons</taxon>
        <taxon>Gunneridae</taxon>
        <taxon>Pentapetalae</taxon>
        <taxon>rosids</taxon>
        <taxon>fabids</taxon>
        <taxon>Rosales</taxon>
        <taxon>Moraceae</taxon>
        <taxon>Ficeae</taxon>
        <taxon>Ficus</taxon>
    </lineage>
</organism>
<accession>A0AA88D3F4</accession>
<evidence type="ECO:0000313" key="2">
    <source>
        <dbReference type="Proteomes" id="UP001187192"/>
    </source>
</evidence>
<comment type="caution">
    <text evidence="1">The sequence shown here is derived from an EMBL/GenBank/DDBJ whole genome shotgun (WGS) entry which is preliminary data.</text>
</comment>
<proteinExistence type="predicted"/>
<sequence>MIACKREAPQNKGDTSGVSTKCTLMLKSVSGTDEQAEKQSFDKKNSMPDRLQKRSISEFECSDDPDGLYSKWSQLVDMLRYVSIGADGKYYVSLVKRWRLSVRDGVGEATRADHLEGGSFMVGEVLFELVSWVMMAVCSRSPEES</sequence>
<reference evidence="1" key="1">
    <citation type="submission" date="2023-07" db="EMBL/GenBank/DDBJ databases">
        <title>draft genome sequence of fig (Ficus carica).</title>
        <authorList>
            <person name="Takahashi T."/>
            <person name="Nishimura K."/>
        </authorList>
    </citation>
    <scope>NUCLEOTIDE SEQUENCE</scope>
</reference>
<evidence type="ECO:0000313" key="1">
    <source>
        <dbReference type="EMBL" id="GMN42910.1"/>
    </source>
</evidence>
<dbReference type="AlphaFoldDB" id="A0AA88D3F4"/>
<keyword evidence="2" id="KW-1185">Reference proteome</keyword>
<name>A0AA88D3F4_FICCA</name>
<dbReference type="EMBL" id="BTGU01000015">
    <property type="protein sequence ID" value="GMN42910.1"/>
    <property type="molecule type" value="Genomic_DNA"/>
</dbReference>
<dbReference type="Proteomes" id="UP001187192">
    <property type="component" value="Unassembled WGS sequence"/>
</dbReference>
<protein>
    <submittedName>
        <fullName evidence="1">Uncharacterized protein</fullName>
    </submittedName>
</protein>
<gene>
    <name evidence="1" type="ORF">TIFTF001_012114</name>
</gene>